<dbReference type="Proteomes" id="UP000289200">
    <property type="component" value="Unassembled WGS sequence"/>
</dbReference>
<dbReference type="Pfam" id="PF13649">
    <property type="entry name" value="Methyltransf_25"/>
    <property type="match status" value="1"/>
</dbReference>
<keyword evidence="2" id="KW-0489">Methyltransferase</keyword>
<dbReference type="InterPro" id="IPR041698">
    <property type="entry name" value="Methyltransf_25"/>
</dbReference>
<dbReference type="Gene3D" id="3.40.50.150">
    <property type="entry name" value="Vaccinia Virus protein VP39"/>
    <property type="match status" value="1"/>
</dbReference>
<keyword evidence="2" id="KW-0808">Transferase</keyword>
<dbReference type="SUPFAM" id="SSF53335">
    <property type="entry name" value="S-adenosyl-L-methionine-dependent methyltransferases"/>
    <property type="match status" value="1"/>
</dbReference>
<keyword evidence="3" id="KW-1185">Reference proteome</keyword>
<dbReference type="InterPro" id="IPR029063">
    <property type="entry name" value="SAM-dependent_MTases_sf"/>
</dbReference>
<proteinExistence type="predicted"/>
<evidence type="ECO:0000313" key="2">
    <source>
        <dbReference type="EMBL" id="VCU09007.1"/>
    </source>
</evidence>
<dbReference type="GO" id="GO:0008168">
    <property type="term" value="F:methyltransferase activity"/>
    <property type="evidence" value="ECO:0007669"/>
    <property type="project" value="UniProtKB-KW"/>
</dbReference>
<evidence type="ECO:0000259" key="1">
    <source>
        <dbReference type="Pfam" id="PF13649"/>
    </source>
</evidence>
<protein>
    <submittedName>
        <fullName evidence="2">Demethylmenaquinone methyltransferase</fullName>
    </submittedName>
</protein>
<dbReference type="CDD" id="cd02440">
    <property type="entry name" value="AdoMet_MTases"/>
    <property type="match status" value="1"/>
</dbReference>
<sequence length="250" mass="28641">MQTVAVRASTSVRTEAGSPVDSSKAPVLDIPPYLEKHYWWAYIHPNAIRFFDHQPIINFILWGNYAKLRNAALAEMGDELPGNTLQVACAYGDLTPHLCERVAAGGGRLDVIDIVPAQLRNVRRKLPADAPVRLLNMDSADLNLPDASYDRAIVYLLFHEQPVEHRERTLAEIFRVVKPGGKVVIMDYAQPDWWHPWRYWFKPVLAVLEPFALDLWKHALTTWMPAPWSKTQWPRESYFGGLYQKVVVTR</sequence>
<organism evidence="2 3">
    <name type="scientific">Rhodoplanes serenus</name>
    <dbReference type="NCBI Taxonomy" id="200615"/>
    <lineage>
        <taxon>Bacteria</taxon>
        <taxon>Pseudomonadati</taxon>
        <taxon>Pseudomonadota</taxon>
        <taxon>Alphaproteobacteria</taxon>
        <taxon>Hyphomicrobiales</taxon>
        <taxon>Nitrobacteraceae</taxon>
        <taxon>Rhodoplanes</taxon>
    </lineage>
</organism>
<dbReference type="AlphaFoldDB" id="A0A447CUY7"/>
<reference evidence="3" key="1">
    <citation type="submission" date="2018-10" db="EMBL/GenBank/DDBJ databases">
        <authorList>
            <person name="Peiro R."/>
            <person name="Begona"/>
            <person name="Cbmso G."/>
            <person name="Lopez M."/>
            <person name="Gonzalez S."/>
            <person name="Sacristan E."/>
            <person name="Castillo E."/>
        </authorList>
    </citation>
    <scope>NUCLEOTIDE SEQUENCE [LARGE SCALE GENOMIC DNA]</scope>
</reference>
<comment type="caution">
    <text evidence="2">The sequence shown here is derived from an EMBL/GenBank/DDBJ whole genome shotgun (WGS) entry which is preliminary data.</text>
</comment>
<feature type="domain" description="Methyltransferase" evidence="1">
    <location>
        <begin position="85"/>
        <end position="181"/>
    </location>
</feature>
<gene>
    <name evidence="2" type="primary">menG_2</name>
    <name evidence="2" type="ORF">RHODGE_RHODGE_02184</name>
</gene>
<accession>A0A447CUY7</accession>
<name>A0A447CUY7_9BRAD</name>
<dbReference type="EMBL" id="UWOC01000138">
    <property type="protein sequence ID" value="VCU09007.1"/>
    <property type="molecule type" value="Genomic_DNA"/>
</dbReference>
<dbReference type="GO" id="GO:0032259">
    <property type="term" value="P:methylation"/>
    <property type="evidence" value="ECO:0007669"/>
    <property type="project" value="UniProtKB-KW"/>
</dbReference>
<evidence type="ECO:0000313" key="3">
    <source>
        <dbReference type="Proteomes" id="UP000289200"/>
    </source>
</evidence>
<dbReference type="NCBIfam" id="NF038261">
    <property type="entry name" value="rhodoquin_RquA"/>
    <property type="match status" value="1"/>
</dbReference>